<protein>
    <submittedName>
        <fullName evidence="17">Uncharacterized protein LOC110985413</fullName>
    </submittedName>
</protein>
<dbReference type="PROSITE" id="PS50261">
    <property type="entry name" value="G_PROTEIN_RECEP_F2_4"/>
    <property type="match status" value="1"/>
</dbReference>
<dbReference type="PRINTS" id="PR00258">
    <property type="entry name" value="SPERACTRCPTR"/>
</dbReference>
<dbReference type="InterPro" id="IPR036772">
    <property type="entry name" value="SRCR-like_dom_sf"/>
</dbReference>
<evidence type="ECO:0000313" key="17">
    <source>
        <dbReference type="RefSeq" id="XP_022102113.1"/>
    </source>
</evidence>
<evidence type="ECO:0000259" key="15">
    <source>
        <dbReference type="PROSITE" id="PS50287"/>
    </source>
</evidence>
<feature type="domain" description="SRCR" evidence="15">
    <location>
        <begin position="8"/>
        <end position="107"/>
    </location>
</feature>
<dbReference type="Gene3D" id="3.10.250.10">
    <property type="entry name" value="SRCR-like domain"/>
    <property type="match status" value="5"/>
</dbReference>
<comment type="subcellular location">
    <subcellularLocation>
        <location evidence="1">Membrane</location>
        <topology evidence="1">Multi-pass membrane protein</topology>
    </subcellularLocation>
    <subcellularLocation>
        <location evidence="2">Membrane</location>
        <topology evidence="2">Single-pass membrane protein</topology>
    </subcellularLocation>
</comment>
<dbReference type="FunFam" id="3.10.250.10:FF:000001">
    <property type="entry name" value="Lysyl oxidase 4 isoform X1"/>
    <property type="match status" value="1"/>
</dbReference>
<feature type="domain" description="GAIN-B" evidence="13">
    <location>
        <begin position="1407"/>
        <end position="1549"/>
    </location>
</feature>
<dbReference type="Pfam" id="PF00530">
    <property type="entry name" value="SRCR"/>
    <property type="match status" value="4"/>
</dbReference>
<dbReference type="PROSITE" id="PS00420">
    <property type="entry name" value="SRCR_1"/>
    <property type="match status" value="3"/>
</dbReference>
<feature type="transmembrane region" description="Helical" evidence="12">
    <location>
        <begin position="1702"/>
        <end position="1728"/>
    </location>
</feature>
<reference evidence="17" key="1">
    <citation type="submission" date="2025-08" db="UniProtKB">
        <authorList>
            <consortium name="RefSeq"/>
        </authorList>
    </citation>
    <scope>IDENTIFICATION</scope>
</reference>
<evidence type="ECO:0000256" key="1">
    <source>
        <dbReference type="ARBA" id="ARBA00004141"/>
    </source>
</evidence>
<dbReference type="GO" id="GO:0016020">
    <property type="term" value="C:membrane"/>
    <property type="evidence" value="ECO:0007669"/>
    <property type="project" value="UniProtKB-SubCell"/>
</dbReference>
<dbReference type="Gene3D" id="1.20.1070.10">
    <property type="entry name" value="Rhodopsin 7-helix transmembrane proteins"/>
    <property type="match status" value="1"/>
</dbReference>
<feature type="disulfide bond" evidence="10">
    <location>
        <begin position="770"/>
        <end position="780"/>
    </location>
</feature>
<keyword evidence="8 10" id="KW-1015">Disulfide bond</keyword>
<dbReference type="InterPro" id="IPR057244">
    <property type="entry name" value="GAIN_B"/>
</dbReference>
<feature type="compositionally biased region" description="Pro residues" evidence="11">
    <location>
        <begin position="346"/>
        <end position="356"/>
    </location>
</feature>
<evidence type="ECO:0000256" key="3">
    <source>
        <dbReference type="ARBA" id="ARBA00022692"/>
    </source>
</evidence>
<evidence type="ECO:0000256" key="9">
    <source>
        <dbReference type="ARBA" id="ARBA00023180"/>
    </source>
</evidence>
<dbReference type="Gene3D" id="3.10.10.10">
    <property type="entry name" value="HIV Type 1 Reverse Transcriptase, subunit A, domain 1"/>
    <property type="match status" value="1"/>
</dbReference>
<keyword evidence="6 12" id="KW-1133">Transmembrane helix</keyword>
<dbReference type="PROSITE" id="PS50221">
    <property type="entry name" value="GAIN_B"/>
    <property type="match status" value="1"/>
</dbReference>
<evidence type="ECO:0000256" key="5">
    <source>
        <dbReference type="ARBA" id="ARBA00022737"/>
    </source>
</evidence>
<dbReference type="Pfam" id="PF01825">
    <property type="entry name" value="GPS"/>
    <property type="match status" value="1"/>
</dbReference>
<feature type="transmembrane region" description="Helical" evidence="12">
    <location>
        <begin position="1774"/>
        <end position="1793"/>
    </location>
</feature>
<feature type="domain" description="G-protein coupled receptors family 2 profile 2" evidence="14">
    <location>
        <begin position="1568"/>
        <end position="1719"/>
    </location>
</feature>
<feature type="transmembrane region" description="Helical" evidence="12">
    <location>
        <begin position="1660"/>
        <end position="1682"/>
    </location>
</feature>
<dbReference type="InterPro" id="IPR000832">
    <property type="entry name" value="GPCR_2_secretin-like"/>
</dbReference>
<dbReference type="RefSeq" id="XP_022102113.1">
    <property type="nucleotide sequence ID" value="XM_022246421.1"/>
</dbReference>
<gene>
    <name evidence="17" type="primary">LOC110985413</name>
</gene>
<sequence>MDRDDYPVRLVGGNTETEGRVEIFFYGQWGTICSSEWDPRDASVVCRQLGLYGPNTSVTDAYFGEGSGHVLMKNVQCIGNETHLSDCAFQGWGNDCFHNLDASVLCQIGEDFPVRLVGREDTNGREGLLQVAFRGEWGAVCGSGLQALSSIVICRLLGYNGTSMSYPVAVRSLPAVPGIATNRIPDDSTDRWISRARGATVRRLPRAPHRLPFAEQHQLRDLTEAVTLSPARLTLNLSQLRRHKTWSPFRPSVRSPSHGALSETEATSILQPEPSPQSVAASGPPPPHGDSFRSEHGSAPPPASLQPVSSEDDDIDYVAGLTQPEDNPDAARDKILSDSSTRPSGPGYPRPQPPPEDPCHASPVVDSRAVPPVPPEDGAGDYFHSSSAAADPEPVGGRPGNFIGFWREITSDSWVLSTVAYENSLEFTSPPSSGMVFRSTPPPYDKSKRLALEEEISTLLPKRAITPVYPNQLSTGFHSSFFLTRKKEPGKWRPIINLKPLNKFMKPRIAKTVAPYLRRHDVLIFQYLDNLLIVGHSPDEARACTSLTLDVTTRRGFLVNHDKSALDPAQRLTYLGAILDLHRGIAGRTPERILNLQQCVIQFLRSEAPPALAWLRLPGPMASRLRILVVFQRRFLGGYVPGGLLEIPFHLHQVLTEGCSAERDCSRRSNVSLDHWDSIKRRPTPNELFIVDTLFSDDEFPIRLVGGLTNTEGRVEILFRGRWANVEDDGWDRTDSGVVCRQLGFGGPSLAVLNIFGEGRGPTRMNRVNCQGNEDRLIDCPFSTSNRDFIRNDFNPKQSHLGVTCQTEEAFQVRLVGGPNARSGRVELQFRGQWGAVCGAVWATADASVVCRQLGFDGASIATAGIVSHDTFQGSVYIDVASCRGNESRLIDCEMKKGHRLGDYHCAGSIYAEAICQADEDFPVRLMDGASDEIGRVEVYVSGQWGSVCSSNWNIEDARVVCNQLGFDGAEASVYRPLLPPGTGPVFMNSVRCVGNESKLAHCQFHGWKTYAQFCGSKRVGVVCKDVFRRTCPPPEARLDYSGLYVISVLVPRGDSSANVSWSKPVVKNQPEKSVEYTTCQQVGGNATPWPCQSGDQFNVTYNWRVQKVGWDTLVEYVVLDRSGSKNISHTCSFYVSVREKAFDNALAPVRPPLDREVISTLQPVVSVLVNCTHNVTFDPILGPLTWLETMPGTQAECVERCPPVSQKYGMPLAVRNCSTSGIEGRISRWQNPEIRNCGPIRITTDLKQVSQLPVVRANVTTVAEYLASKTSKTSKFDDVTLEHASDILHVLACMGVGEPKITDYLHEAVSNIMKSLHANRGSDCRRSRSLVSIRDSIQTQISSSLRQEGAVRIHKEFIQAKAVGLNLSHVGSDLSFAWFKSKLGADTLVGSDIRMYDSISEIPGDASTTISLSGRVLQLAQAKLGNNTFEQIHATFVIYGDDTLFPSYRMTKSEGGNHFTFPGGVVSISVDDVQLTNHSVPVVVEFQVPVIDDTQFAVCVFWDFTLENGAGDWSNVGCEINLLTNGRYRCLCNQATHFAIYLEMARELRVHQRKLDPIVRISCIISASFYLLLLAFLTLRRLRGSTFSPSFAQFILSLLMLYLVFTAGVDTAKGSAFWCVVVSALLQYLPLTTLVWTAIEARSVYVSARPTDQAIKSPVRVTIASLLAWGLPMLVTGGSLFLTFDLHGRGDFCLLGDELPLYFGIGLPFWLILIHNLVHSGLVLAIICKTWNQPSSRWIIGQLGAFIGTYTLITATCYFGFQTARYPSGSYTYIFCAAIFIQMIVTCCALLVKLRETFDAGRSKAADDKSEAERESPLQDSSEVTISPPVSCGSKGLELNIMESGIFD</sequence>
<dbReference type="PROSITE" id="PS50287">
    <property type="entry name" value="SRCR_2"/>
    <property type="match status" value="5"/>
</dbReference>
<dbReference type="InterPro" id="IPR017981">
    <property type="entry name" value="GPCR_2-like_7TM"/>
</dbReference>
<dbReference type="OrthoDB" id="536948at2759"/>
<dbReference type="SMART" id="SM00202">
    <property type="entry name" value="SR"/>
    <property type="match status" value="4"/>
</dbReference>
<dbReference type="FunFam" id="3.10.250.10:FF:000016">
    <property type="entry name" value="Scavenger receptor cysteine-rich protein type 12"/>
    <property type="match status" value="2"/>
</dbReference>
<dbReference type="InterPro" id="IPR001190">
    <property type="entry name" value="SRCR"/>
</dbReference>
<dbReference type="FunFam" id="3.10.250.10:FF:000006">
    <property type="entry name" value="neurotrypsin isoform X2"/>
    <property type="match status" value="1"/>
</dbReference>
<evidence type="ECO:0000259" key="13">
    <source>
        <dbReference type="PROSITE" id="PS50221"/>
    </source>
</evidence>
<feature type="domain" description="SRCR" evidence="15">
    <location>
        <begin position="702"/>
        <end position="806"/>
    </location>
</feature>
<dbReference type="Proteomes" id="UP000694845">
    <property type="component" value="Unplaced"/>
</dbReference>
<dbReference type="InterPro" id="IPR043502">
    <property type="entry name" value="DNA/RNA_pol_sf"/>
</dbReference>
<feature type="region of interest" description="Disordered" evidence="11">
    <location>
        <begin position="247"/>
        <end position="396"/>
    </location>
</feature>
<keyword evidence="9" id="KW-0325">Glycoprotein</keyword>
<dbReference type="InterPro" id="IPR000203">
    <property type="entry name" value="GPS"/>
</dbReference>
<evidence type="ECO:0000256" key="10">
    <source>
        <dbReference type="PROSITE-ProRule" id="PRU00196"/>
    </source>
</evidence>
<evidence type="ECO:0000256" key="7">
    <source>
        <dbReference type="ARBA" id="ARBA00023136"/>
    </source>
</evidence>
<feature type="disulfide bond" evidence="10">
    <location>
        <begin position="883"/>
        <end position="893"/>
    </location>
</feature>
<feature type="transmembrane region" description="Helical" evidence="12">
    <location>
        <begin position="1616"/>
        <end position="1640"/>
    </location>
</feature>
<evidence type="ECO:0000256" key="8">
    <source>
        <dbReference type="ARBA" id="ARBA00023157"/>
    </source>
</evidence>
<dbReference type="Pfam" id="PF00002">
    <property type="entry name" value="7tm_2"/>
    <property type="match status" value="1"/>
</dbReference>
<dbReference type="GeneID" id="110985413"/>
<keyword evidence="5" id="KW-0677">Repeat</keyword>
<dbReference type="KEGG" id="aplc:110985413"/>
<name>A0A8B7Z8X2_ACAPL</name>
<dbReference type="SUPFAM" id="SSF56487">
    <property type="entry name" value="SRCR-like"/>
    <property type="match status" value="5"/>
</dbReference>
<proteinExistence type="predicted"/>
<evidence type="ECO:0000259" key="14">
    <source>
        <dbReference type="PROSITE" id="PS50261"/>
    </source>
</evidence>
<feature type="transmembrane region" description="Helical" evidence="12">
    <location>
        <begin position="1740"/>
        <end position="1762"/>
    </location>
</feature>
<feature type="compositionally biased region" description="Basic and acidic residues" evidence="11">
    <location>
        <begin position="1806"/>
        <end position="1818"/>
    </location>
</feature>
<evidence type="ECO:0000256" key="4">
    <source>
        <dbReference type="ARBA" id="ARBA00022729"/>
    </source>
</evidence>
<evidence type="ECO:0000256" key="6">
    <source>
        <dbReference type="ARBA" id="ARBA00022989"/>
    </source>
</evidence>
<organism evidence="16 17">
    <name type="scientific">Acanthaster planci</name>
    <name type="common">Crown-of-thorns starfish</name>
    <dbReference type="NCBI Taxonomy" id="133434"/>
    <lineage>
        <taxon>Eukaryota</taxon>
        <taxon>Metazoa</taxon>
        <taxon>Echinodermata</taxon>
        <taxon>Eleutherozoa</taxon>
        <taxon>Asterozoa</taxon>
        <taxon>Asteroidea</taxon>
        <taxon>Valvatacea</taxon>
        <taxon>Valvatida</taxon>
        <taxon>Acanthasteridae</taxon>
        <taxon>Acanthaster</taxon>
    </lineage>
</organism>
<dbReference type="InterPro" id="IPR046338">
    <property type="entry name" value="GAIN_dom_sf"/>
</dbReference>
<feature type="domain" description="SRCR" evidence="15">
    <location>
        <begin position="114"/>
        <end position="158"/>
    </location>
</feature>
<dbReference type="PANTHER" id="PTHR48071">
    <property type="entry name" value="SRCR DOMAIN-CONTAINING PROTEIN"/>
    <property type="match status" value="1"/>
</dbReference>
<feature type="region of interest" description="Disordered" evidence="11">
    <location>
        <begin position="1806"/>
        <end position="1831"/>
    </location>
</feature>
<dbReference type="GO" id="GO:0007166">
    <property type="term" value="P:cell surface receptor signaling pathway"/>
    <property type="evidence" value="ECO:0007669"/>
    <property type="project" value="InterPro"/>
</dbReference>
<keyword evidence="16" id="KW-1185">Reference proteome</keyword>
<accession>A0A8B7Z8X2</accession>
<dbReference type="Gene3D" id="2.60.220.50">
    <property type="match status" value="1"/>
</dbReference>
<evidence type="ECO:0000256" key="12">
    <source>
        <dbReference type="SAM" id="Phobius"/>
    </source>
</evidence>
<feature type="disulfide bond" evidence="10">
    <location>
        <begin position="993"/>
        <end position="1003"/>
    </location>
</feature>
<feature type="transmembrane region" description="Helical" evidence="12">
    <location>
        <begin position="1592"/>
        <end position="1610"/>
    </location>
</feature>
<dbReference type="SUPFAM" id="SSF56672">
    <property type="entry name" value="DNA/RNA polymerases"/>
    <property type="match status" value="1"/>
</dbReference>
<comment type="caution">
    <text evidence="10">Lacks conserved residue(s) required for the propagation of feature annotation.</text>
</comment>
<dbReference type="PANTHER" id="PTHR48071:SF18">
    <property type="entry name" value="DELETED IN MALIGNANT BRAIN TUMORS 1 PROTEIN-RELATED"/>
    <property type="match status" value="1"/>
</dbReference>
<keyword evidence="3 12" id="KW-0812">Transmembrane</keyword>
<dbReference type="SMART" id="SM00303">
    <property type="entry name" value="GPS"/>
    <property type="match status" value="1"/>
</dbReference>
<feature type="compositionally biased region" description="Polar residues" evidence="11">
    <location>
        <begin position="264"/>
        <end position="280"/>
    </location>
</feature>
<feature type="domain" description="SRCR" evidence="15">
    <location>
        <begin position="924"/>
        <end position="1025"/>
    </location>
</feature>
<feature type="transmembrane region" description="Helical" evidence="12">
    <location>
        <begin position="1559"/>
        <end position="1580"/>
    </location>
</feature>
<keyword evidence="4" id="KW-0732">Signal</keyword>
<evidence type="ECO:0000256" key="2">
    <source>
        <dbReference type="ARBA" id="ARBA00004167"/>
    </source>
</evidence>
<feature type="disulfide bond" evidence="10">
    <location>
        <begin position="77"/>
        <end position="87"/>
    </location>
</feature>
<keyword evidence="7 12" id="KW-0472">Membrane</keyword>
<evidence type="ECO:0000313" key="16">
    <source>
        <dbReference type="Proteomes" id="UP000694845"/>
    </source>
</evidence>
<dbReference type="GO" id="GO:0004930">
    <property type="term" value="F:G protein-coupled receptor activity"/>
    <property type="evidence" value="ECO:0007669"/>
    <property type="project" value="InterPro"/>
</dbReference>
<evidence type="ECO:0000256" key="11">
    <source>
        <dbReference type="SAM" id="MobiDB-lite"/>
    </source>
</evidence>
<feature type="domain" description="SRCR" evidence="15">
    <location>
        <begin position="813"/>
        <end position="917"/>
    </location>
</feature>